<evidence type="ECO:0000256" key="6">
    <source>
        <dbReference type="ARBA" id="ARBA00022840"/>
    </source>
</evidence>
<comment type="caution">
    <text evidence="11">The sequence shown here is derived from an EMBL/GenBank/DDBJ whole genome shotgun (WGS) entry which is preliminary data.</text>
</comment>
<sequence>MIGENEKDRKQDVGESLFRRENAGCLVILGAGESGVGTAILGKQKGYKVFVSDNGKIQKGYKDVLEHLGIEWEEDGHSQQELQKADVVMKSPGIPDGVPLVKALVAAGIPVISEIEFAARFTDATIIGITGSNGKTTTTMLTHHLLKGGDVDAGMAGNIGDSFAKMVAERDFGSYVLEISSFQLDGIQDFKPKVAMILNITPDHLDRYDHTFENYIASKFRIAMNQDANDYLIYDADDKVITDWLKKHPVKSKLVPFSLEKEQRWGAWCKDGTIHIELEPNNLKMSTEFLTLDGQHNLKNAMAASMAALLVKVRKETIQKSIENFQGAPHRLEKVLKINHVEYINDSKATNVNATYYALDGIQKPIVWIVGGVDKGNDYNELMPLVREKVKAIICLGVDNAKLMETFGNVVEPIVETVAMSEAVKIAYKIAERGDAVLLSPACASFDLFKNYEDRGNQFKEAIKKL</sequence>
<dbReference type="GO" id="GO:0008764">
    <property type="term" value="F:UDP-N-acetylmuramoylalanine-D-glutamate ligase activity"/>
    <property type="evidence" value="ECO:0007669"/>
    <property type="project" value="UniProtKB-UniRule"/>
</dbReference>
<dbReference type="SUPFAM" id="SSF53623">
    <property type="entry name" value="MurD-like peptide ligases, catalytic domain"/>
    <property type="match status" value="1"/>
</dbReference>
<feature type="domain" description="Mur ligase C-terminal" evidence="9">
    <location>
        <begin position="330"/>
        <end position="443"/>
    </location>
</feature>
<dbReference type="Gene3D" id="3.90.190.20">
    <property type="entry name" value="Mur ligase, C-terminal domain"/>
    <property type="match status" value="1"/>
</dbReference>
<evidence type="ECO:0000313" key="12">
    <source>
        <dbReference type="Proteomes" id="UP000050280"/>
    </source>
</evidence>
<evidence type="ECO:0000259" key="10">
    <source>
        <dbReference type="Pfam" id="PF08245"/>
    </source>
</evidence>
<proteinExistence type="inferred from homology"/>
<keyword evidence="7 8" id="KW-0131">Cell cycle</keyword>
<dbReference type="STRING" id="1300341.I595_776"/>
<comment type="subcellular location">
    <subcellularLocation>
        <location evidence="1 7 8">Cytoplasm</location>
    </subcellularLocation>
</comment>
<name>A0A0P7B2C3_9FLAO</name>
<dbReference type="Gene3D" id="3.40.1190.10">
    <property type="entry name" value="Mur-like, catalytic domain"/>
    <property type="match status" value="1"/>
</dbReference>
<comment type="catalytic activity">
    <reaction evidence="7 8">
        <text>UDP-N-acetyl-alpha-D-muramoyl-L-alanine + D-glutamate + ATP = UDP-N-acetyl-alpha-D-muramoyl-L-alanyl-D-glutamate + ADP + phosphate + H(+)</text>
        <dbReference type="Rhea" id="RHEA:16429"/>
        <dbReference type="ChEBI" id="CHEBI:15378"/>
        <dbReference type="ChEBI" id="CHEBI:29986"/>
        <dbReference type="ChEBI" id="CHEBI:30616"/>
        <dbReference type="ChEBI" id="CHEBI:43474"/>
        <dbReference type="ChEBI" id="CHEBI:83898"/>
        <dbReference type="ChEBI" id="CHEBI:83900"/>
        <dbReference type="ChEBI" id="CHEBI:456216"/>
        <dbReference type="EC" id="6.3.2.9"/>
    </reaction>
</comment>
<feature type="binding site" evidence="7">
    <location>
        <begin position="131"/>
        <end position="137"/>
    </location>
    <ligand>
        <name>ATP</name>
        <dbReference type="ChEBI" id="CHEBI:30616"/>
    </ligand>
</feature>
<evidence type="ECO:0000256" key="1">
    <source>
        <dbReference type="ARBA" id="ARBA00004496"/>
    </source>
</evidence>
<dbReference type="AlphaFoldDB" id="A0A0P7B2C3"/>
<dbReference type="Gene3D" id="3.40.50.720">
    <property type="entry name" value="NAD(P)-binding Rossmann-like Domain"/>
    <property type="match status" value="1"/>
</dbReference>
<keyword evidence="7 8" id="KW-0133">Cell shape</keyword>
<dbReference type="Pfam" id="PF08245">
    <property type="entry name" value="Mur_ligase_M"/>
    <property type="match status" value="1"/>
</dbReference>
<dbReference type="GO" id="GO:0005524">
    <property type="term" value="F:ATP binding"/>
    <property type="evidence" value="ECO:0007669"/>
    <property type="project" value="UniProtKB-UniRule"/>
</dbReference>
<accession>A0A0P7B2C3</accession>
<dbReference type="PATRIC" id="fig|1300341.3.peg.997"/>
<dbReference type="GO" id="GO:0005737">
    <property type="term" value="C:cytoplasm"/>
    <property type="evidence" value="ECO:0007669"/>
    <property type="project" value="UniProtKB-SubCell"/>
</dbReference>
<dbReference type="GO" id="GO:0009252">
    <property type="term" value="P:peptidoglycan biosynthetic process"/>
    <property type="evidence" value="ECO:0007669"/>
    <property type="project" value="UniProtKB-UniRule"/>
</dbReference>
<evidence type="ECO:0000256" key="5">
    <source>
        <dbReference type="ARBA" id="ARBA00022741"/>
    </source>
</evidence>
<dbReference type="UniPathway" id="UPA00219"/>
<dbReference type="SUPFAM" id="SSF53244">
    <property type="entry name" value="MurD-like peptide ligases, peptide-binding domain"/>
    <property type="match status" value="1"/>
</dbReference>
<evidence type="ECO:0000256" key="2">
    <source>
        <dbReference type="ARBA" id="ARBA00004752"/>
    </source>
</evidence>
<keyword evidence="4 7" id="KW-0436">Ligase</keyword>
<keyword evidence="7 8" id="KW-0961">Cell wall biogenesis/degradation</keyword>
<dbReference type="Pfam" id="PF21377">
    <property type="entry name" value="MurD_N"/>
    <property type="match status" value="1"/>
</dbReference>
<dbReference type="PANTHER" id="PTHR43692:SF1">
    <property type="entry name" value="UDP-N-ACETYLMURAMOYLALANINE--D-GLUTAMATE LIGASE"/>
    <property type="match status" value="1"/>
</dbReference>
<evidence type="ECO:0000256" key="8">
    <source>
        <dbReference type="RuleBase" id="RU003664"/>
    </source>
</evidence>
<comment type="pathway">
    <text evidence="2 7 8">Cell wall biogenesis; peptidoglycan biosynthesis.</text>
</comment>
<dbReference type="EMBL" id="LDJX01000002">
    <property type="protein sequence ID" value="KPM32360.1"/>
    <property type="molecule type" value="Genomic_DNA"/>
</dbReference>
<evidence type="ECO:0000256" key="4">
    <source>
        <dbReference type="ARBA" id="ARBA00022598"/>
    </source>
</evidence>
<keyword evidence="5 7" id="KW-0547">Nucleotide-binding</keyword>
<reference evidence="11 12" key="1">
    <citation type="submission" date="2015-09" db="EMBL/GenBank/DDBJ databases">
        <title>Genome sequence of the marine flavobacterium Croceitalea dokdonensis DOKDO 023 that contains proton- and sodium-pumping rhodopsins.</title>
        <authorList>
            <person name="Kwon S.-K."/>
            <person name="Lee H.K."/>
            <person name="Kwak M.-J."/>
            <person name="Kim J.F."/>
        </authorList>
    </citation>
    <scope>NUCLEOTIDE SEQUENCE [LARGE SCALE GENOMIC DNA]</scope>
    <source>
        <strain evidence="11 12">DOKDO 023</strain>
    </source>
</reference>
<dbReference type="InterPro" id="IPR013221">
    <property type="entry name" value="Mur_ligase_cen"/>
</dbReference>
<protein>
    <recommendedName>
        <fullName evidence="7 8">UDP-N-acetylmuramoylalanine--D-glutamate ligase</fullName>
        <ecNumber evidence="7 8">6.3.2.9</ecNumber>
    </recommendedName>
    <alternativeName>
        <fullName evidence="7">D-glutamic acid-adding enzyme</fullName>
    </alternativeName>
    <alternativeName>
        <fullName evidence="7">UDP-N-acetylmuramoyl-L-alanyl-D-glutamate synthetase</fullName>
    </alternativeName>
</protein>
<dbReference type="HAMAP" id="MF_00639">
    <property type="entry name" value="MurD"/>
    <property type="match status" value="1"/>
</dbReference>
<dbReference type="NCBIfam" id="TIGR01087">
    <property type="entry name" value="murD"/>
    <property type="match status" value="1"/>
</dbReference>
<gene>
    <name evidence="7" type="primary">murD</name>
    <name evidence="11" type="ORF">I595_776</name>
</gene>
<dbReference type="SUPFAM" id="SSF51984">
    <property type="entry name" value="MurCD N-terminal domain"/>
    <property type="match status" value="1"/>
</dbReference>
<dbReference type="GO" id="GO:0051301">
    <property type="term" value="P:cell division"/>
    <property type="evidence" value="ECO:0007669"/>
    <property type="project" value="UniProtKB-KW"/>
</dbReference>
<dbReference type="GO" id="GO:0008360">
    <property type="term" value="P:regulation of cell shape"/>
    <property type="evidence" value="ECO:0007669"/>
    <property type="project" value="UniProtKB-KW"/>
</dbReference>
<keyword evidence="6 7" id="KW-0067">ATP-binding</keyword>
<keyword evidence="7 8" id="KW-0132">Cell division</keyword>
<keyword evidence="3 7" id="KW-0963">Cytoplasm</keyword>
<evidence type="ECO:0000256" key="3">
    <source>
        <dbReference type="ARBA" id="ARBA00022490"/>
    </source>
</evidence>
<dbReference type="GO" id="GO:0071555">
    <property type="term" value="P:cell wall organization"/>
    <property type="evidence" value="ECO:0007669"/>
    <property type="project" value="UniProtKB-KW"/>
</dbReference>
<dbReference type="Proteomes" id="UP000050280">
    <property type="component" value="Unassembled WGS sequence"/>
</dbReference>
<comment type="similarity">
    <text evidence="7">Belongs to the MurCDEF family.</text>
</comment>
<dbReference type="InterPro" id="IPR036615">
    <property type="entry name" value="Mur_ligase_C_dom_sf"/>
</dbReference>
<dbReference type="InterPro" id="IPR004101">
    <property type="entry name" value="Mur_ligase_C"/>
</dbReference>
<dbReference type="InterPro" id="IPR005762">
    <property type="entry name" value="MurD"/>
</dbReference>
<evidence type="ECO:0000259" key="9">
    <source>
        <dbReference type="Pfam" id="PF02875"/>
    </source>
</evidence>
<feature type="domain" description="Mur ligase central" evidence="10">
    <location>
        <begin position="129"/>
        <end position="308"/>
    </location>
</feature>
<organism evidence="11 12">
    <name type="scientific">Croceitalea dokdonensis DOKDO 023</name>
    <dbReference type="NCBI Taxonomy" id="1300341"/>
    <lineage>
        <taxon>Bacteria</taxon>
        <taxon>Pseudomonadati</taxon>
        <taxon>Bacteroidota</taxon>
        <taxon>Flavobacteriia</taxon>
        <taxon>Flavobacteriales</taxon>
        <taxon>Flavobacteriaceae</taxon>
        <taxon>Croceitalea</taxon>
    </lineage>
</organism>
<dbReference type="InterPro" id="IPR036565">
    <property type="entry name" value="Mur-like_cat_sf"/>
</dbReference>
<keyword evidence="12" id="KW-1185">Reference proteome</keyword>
<keyword evidence="7 8" id="KW-0573">Peptidoglycan synthesis</keyword>
<dbReference type="OrthoDB" id="9809796at2"/>
<dbReference type="Pfam" id="PF02875">
    <property type="entry name" value="Mur_ligase_C"/>
    <property type="match status" value="1"/>
</dbReference>
<comment type="function">
    <text evidence="7 8">Cell wall formation. Catalyzes the addition of glutamate to the nucleotide precursor UDP-N-acetylmuramoyl-L-alanine (UMA).</text>
</comment>
<dbReference type="RefSeq" id="WP_083467486.1">
    <property type="nucleotide sequence ID" value="NZ_LDJX01000002.1"/>
</dbReference>
<dbReference type="EC" id="6.3.2.9" evidence="7 8"/>
<evidence type="ECO:0000313" key="11">
    <source>
        <dbReference type="EMBL" id="KPM32360.1"/>
    </source>
</evidence>
<dbReference type="PANTHER" id="PTHR43692">
    <property type="entry name" value="UDP-N-ACETYLMURAMOYLALANINE--D-GLUTAMATE LIGASE"/>
    <property type="match status" value="1"/>
</dbReference>
<evidence type="ECO:0000256" key="7">
    <source>
        <dbReference type="HAMAP-Rule" id="MF_00639"/>
    </source>
</evidence>